<protein>
    <recommendedName>
        <fullName evidence="4">Ig-like domain-containing protein</fullName>
    </recommendedName>
</protein>
<accession>A0ABT5DR45</accession>
<comment type="caution">
    <text evidence="2">The sequence shown here is derived from an EMBL/GenBank/DDBJ whole genome shotgun (WGS) entry which is preliminary data.</text>
</comment>
<evidence type="ECO:0000256" key="1">
    <source>
        <dbReference type="SAM" id="MobiDB-lite"/>
    </source>
</evidence>
<gene>
    <name evidence="2" type="ORF">POL25_04430</name>
</gene>
<reference evidence="2 3" key="1">
    <citation type="submission" date="2022-11" db="EMBL/GenBank/DDBJ databases">
        <title>Minimal conservation of predation-associated metabolite biosynthetic gene clusters underscores biosynthetic potential of Myxococcota including descriptions for ten novel species: Archangium lansinium sp. nov., Myxococcus landrumus sp. nov., Nannocystis bai.</title>
        <authorList>
            <person name="Ahearne A."/>
            <person name="Stevens C."/>
            <person name="Dowd S."/>
        </authorList>
    </citation>
    <scope>NUCLEOTIDE SEQUENCE [LARGE SCALE GENOMIC DNA]</scope>
    <source>
        <strain evidence="2 3">BB15-2</strain>
    </source>
</reference>
<dbReference type="RefSeq" id="WP_272084575.1">
    <property type="nucleotide sequence ID" value="NZ_JAQNDL010000001.1"/>
</dbReference>
<organism evidence="2 3">
    <name type="scientific">Nannocystis bainbridge</name>
    <dbReference type="NCBI Taxonomy" id="2995303"/>
    <lineage>
        <taxon>Bacteria</taxon>
        <taxon>Pseudomonadati</taxon>
        <taxon>Myxococcota</taxon>
        <taxon>Polyangia</taxon>
        <taxon>Nannocystales</taxon>
        <taxon>Nannocystaceae</taxon>
        <taxon>Nannocystis</taxon>
    </lineage>
</organism>
<feature type="region of interest" description="Disordered" evidence="1">
    <location>
        <begin position="26"/>
        <end position="79"/>
    </location>
</feature>
<dbReference type="Proteomes" id="UP001221686">
    <property type="component" value="Unassembled WGS sequence"/>
</dbReference>
<dbReference type="EMBL" id="JAQNDL010000001">
    <property type="protein sequence ID" value="MDC0716127.1"/>
    <property type="molecule type" value="Genomic_DNA"/>
</dbReference>
<keyword evidence="3" id="KW-1185">Reference proteome</keyword>
<proteinExistence type="predicted"/>
<evidence type="ECO:0008006" key="4">
    <source>
        <dbReference type="Google" id="ProtNLM"/>
    </source>
</evidence>
<feature type="compositionally biased region" description="Low complexity" evidence="1">
    <location>
        <begin position="26"/>
        <end position="41"/>
    </location>
</feature>
<sequence length="551" mass="59164">MVVTLAACPPPWEFFPACDDGTGCASTSTSSTSGYATTTGGLPTGEIQTAASGSSEPGSSTGIDTPSLDLPPEGPTLEAEPDALEKAGTTDLKLHKIPPDIESVELKLNGKLLAELTPDDFPYTWEAFSEKDNGEHTFEARLKNKKGQSQTIEAKVLVKLPPPGSVRCSFPVDLASEPPGTFSAILYTEDAIVVGGWRDIGSGARMVVHKLDPDFCTPQPGWPRMIGDWTEYPALASKFSVVAALALDEHGNIVVGGNLLEGSLPQRYTVMLTPEGDAIADTEVVGLVGEAVSGVAITPQPAPIVVAVGWWTVSENPVSTDWRWWRIHSAEDVNTMGAPAPWTEDEQPDFFNTFSERARAAALHPDTGILYIVGDRDYKDDFNNVWIRSWTARVDPLTGAMLSSPWTSAGDGLYLQDATTSLAFCGERLIGSGWTQRTPINTSKRQQSTRWIEVDGTSTHWIAESTPSEGFGAACDREGKAVVAGKRPSIDLDAQVFAFMDAEGPRIPYTFHVEGDDAALGMACDVRGFCAWPGYRTIDGHSVAVVQVHHP</sequence>
<feature type="compositionally biased region" description="Polar residues" evidence="1">
    <location>
        <begin position="46"/>
        <end position="64"/>
    </location>
</feature>
<name>A0ABT5DR45_9BACT</name>
<evidence type="ECO:0000313" key="2">
    <source>
        <dbReference type="EMBL" id="MDC0716127.1"/>
    </source>
</evidence>
<evidence type="ECO:0000313" key="3">
    <source>
        <dbReference type="Proteomes" id="UP001221686"/>
    </source>
</evidence>